<comment type="caution">
    <text evidence="2">The sequence shown here is derived from an EMBL/GenBank/DDBJ whole genome shotgun (WGS) entry which is preliminary data.</text>
</comment>
<name>A0A833JRZ0_MARNT</name>
<evidence type="ECO:0000313" key="2">
    <source>
        <dbReference type="EMBL" id="KAE8546138.1"/>
    </source>
</evidence>
<dbReference type="Pfam" id="PF13550">
    <property type="entry name" value="Phage-tail_3"/>
    <property type="match status" value="1"/>
</dbReference>
<dbReference type="EMBL" id="WBMP01000005">
    <property type="protein sequence ID" value="KAE8546138.1"/>
    <property type="molecule type" value="Genomic_DNA"/>
</dbReference>
<feature type="domain" description="Tip attachment protein J" evidence="1">
    <location>
        <begin position="254"/>
        <end position="418"/>
    </location>
</feature>
<gene>
    <name evidence="2" type="ORF">F6453_1384</name>
</gene>
<dbReference type="Proteomes" id="UP000469950">
    <property type="component" value="Unassembled WGS sequence"/>
</dbReference>
<reference evidence="2 3" key="1">
    <citation type="submission" date="2019-10" db="EMBL/GenBank/DDBJ databases">
        <title>Draft genome sequence of Marinobacter hydrocarbonoclasticus NCT7M from the microbiome of the marine copepod.</title>
        <authorList>
            <person name="Nuttall R."/>
            <person name="Sharma G."/>
            <person name="Moisander P."/>
        </authorList>
    </citation>
    <scope>NUCLEOTIDE SEQUENCE [LARGE SCALE GENOMIC DNA]</scope>
    <source>
        <strain evidence="2 3">NCT7M</strain>
    </source>
</reference>
<dbReference type="AlphaFoldDB" id="A0A833JRZ0"/>
<dbReference type="RefSeq" id="WP_153740375.1">
    <property type="nucleotide sequence ID" value="NZ_WBMP01000005.1"/>
</dbReference>
<dbReference type="InterPro" id="IPR032876">
    <property type="entry name" value="J_dom"/>
</dbReference>
<sequence>MGGSSKGGGDVTVGYHYYMNIHFALCHGGTDELLEVRVGDRVAWRGDITGAGSALIAEPLLFGGEKREGGVVGIVDFMPGEDNQPVNPSLQRAITRQTEATAIPSYRGVTTAFFKGFDGVDLTNTPWEEAVKSEVGMGANDGDIPDNWLWKIGFELLSGASTLRGLGKSSFLWSAMNPYFKSPKFLIRRIWNEWYPEKARIGEDANPVHIIYECLTNKDWGLGYPAQEVNDTSFRQMADILYSEGMGLSLKWTTQTSVREFIEMVLEHINGTLVEDRESGQFRLILVRGGYDVDSLFELTEDNCTLDNFQRKTLSDTVNEVVVAFTRPEDGETDTVTVQDLANFSNTGKINSQKKEYPGVRSPELAMRLALRDLNTLSKPVAKVTLICDRSIVGHYPGDVVKLTWPRLGLNGLTVRIGSMDLGTPGDSKVRVEAVEDVFALPTGAYATPQPIGWVDSAKDAEPVVNQKVFELSFYELQTSTTSADRLDWPEDVGFPAVVAQEPNSDSRTLGLYDDIINEEVGQGDFTESLTLTQDTGYLDATLHVDMTSFDPTVFLEGGIGWLGDELVEVTGFSAENETLTVNRALVDTVPAKHSVGERLWFYRRSDYVLDTTIRVADEVVDYKLIPETSRGKLPESQAPVFSYTLQNRQLRPYRPGNVGVNGQLLPETISADQDPIFSWSHRDRTQETTGAPMLFSAGNIGPEPGVTYTLEVIDEDGVSQVVETGLTGNSYEYITETVDLGKSELAPSGVFTTVGGTPITPAARRNTELRFKLKAVRDSLDSFQEHDLTVERAGYGYNYGNFYGGVV</sequence>
<protein>
    <recommendedName>
        <fullName evidence="1">Tip attachment protein J domain-containing protein</fullName>
    </recommendedName>
</protein>
<evidence type="ECO:0000313" key="3">
    <source>
        <dbReference type="Proteomes" id="UP000469950"/>
    </source>
</evidence>
<evidence type="ECO:0000259" key="1">
    <source>
        <dbReference type="Pfam" id="PF13550"/>
    </source>
</evidence>
<proteinExistence type="predicted"/>
<accession>A0A833JRZ0</accession>
<organism evidence="2 3">
    <name type="scientific">Marinobacter nauticus</name>
    <name type="common">Marinobacter hydrocarbonoclasticus</name>
    <name type="synonym">Marinobacter aquaeolei</name>
    <dbReference type="NCBI Taxonomy" id="2743"/>
    <lineage>
        <taxon>Bacteria</taxon>
        <taxon>Pseudomonadati</taxon>
        <taxon>Pseudomonadota</taxon>
        <taxon>Gammaproteobacteria</taxon>
        <taxon>Pseudomonadales</taxon>
        <taxon>Marinobacteraceae</taxon>
        <taxon>Marinobacter</taxon>
    </lineage>
</organism>